<dbReference type="Proteomes" id="UP000253215">
    <property type="component" value="Unassembled WGS sequence"/>
</dbReference>
<evidence type="ECO:0000313" key="2">
    <source>
        <dbReference type="Proteomes" id="UP000253215"/>
    </source>
</evidence>
<name>A0A368UHI9_9STRE</name>
<organism evidence="1 2">
    <name type="scientific">Streptococcus gallolyticus</name>
    <dbReference type="NCBI Taxonomy" id="315405"/>
    <lineage>
        <taxon>Bacteria</taxon>
        <taxon>Bacillati</taxon>
        <taxon>Bacillota</taxon>
        <taxon>Bacilli</taxon>
        <taxon>Lactobacillales</taxon>
        <taxon>Streptococcaceae</taxon>
        <taxon>Streptococcus</taxon>
    </lineage>
</organism>
<comment type="caution">
    <text evidence="1">The sequence shown here is derived from an EMBL/GenBank/DDBJ whole genome shotgun (WGS) entry which is preliminary data.</text>
</comment>
<accession>A0A368UHI9</accession>
<dbReference type="AlphaFoldDB" id="A0A368UHI9"/>
<sequence length="68" mass="7801">MNDYQLEASVKALITEYEHTISLGKTTFSVHNSFFEGLDKDAHLNAFLSQCPVRIISQDYQTTTFEVR</sequence>
<dbReference type="EMBL" id="NETH01000006">
    <property type="protein sequence ID" value="RCW17666.1"/>
    <property type="molecule type" value="Genomic_DNA"/>
</dbReference>
<evidence type="ECO:0000313" key="1">
    <source>
        <dbReference type="EMBL" id="RCW17666.1"/>
    </source>
</evidence>
<protein>
    <submittedName>
        <fullName evidence="1">Uncharacterized protein</fullName>
    </submittedName>
</protein>
<gene>
    <name evidence="1" type="ORF">CAC02_02025</name>
</gene>
<proteinExistence type="predicted"/>
<reference evidence="1 2" key="1">
    <citation type="journal article" date="2018" name="Sci. Rep.">
        <title>Network-guided genomic and metagenomic analysis of the faecal microbiota of the critically endangered kakapo.</title>
        <authorList>
            <person name="Waite D.W."/>
            <person name="Dsouza M."/>
            <person name="Sekiguchi Y."/>
            <person name="Hugenholtz P."/>
            <person name="Taylor M.W."/>
        </authorList>
    </citation>
    <scope>NUCLEOTIDE SEQUENCE [LARGE SCALE GENOMIC DNA]</scope>
    <source>
        <strain evidence="1 2">BI02</strain>
    </source>
</reference>